<name>A0ABV3ES30_9ACTN</name>
<dbReference type="RefSeq" id="WP_359273555.1">
    <property type="nucleotide sequence ID" value="NZ_JBEZNA010000038.1"/>
</dbReference>
<organism evidence="1 2">
    <name type="scientific">Streptomyces chilikensis</name>
    <dbReference type="NCBI Taxonomy" id="1194079"/>
    <lineage>
        <taxon>Bacteria</taxon>
        <taxon>Bacillati</taxon>
        <taxon>Actinomycetota</taxon>
        <taxon>Actinomycetes</taxon>
        <taxon>Kitasatosporales</taxon>
        <taxon>Streptomycetaceae</taxon>
        <taxon>Streptomyces</taxon>
    </lineage>
</organism>
<dbReference type="EMBL" id="JBEZNA010000038">
    <property type="protein sequence ID" value="MEU9579023.1"/>
    <property type="molecule type" value="Genomic_DNA"/>
</dbReference>
<comment type="caution">
    <text evidence="1">The sequence shown here is derived from an EMBL/GenBank/DDBJ whole genome shotgun (WGS) entry which is preliminary data.</text>
</comment>
<dbReference type="Proteomes" id="UP001551584">
    <property type="component" value="Unassembled WGS sequence"/>
</dbReference>
<sequence>MAPAPPPDPLTAAADEALTALARAARRGLRNLTGAVPADLDRACAGLRRTGLRAAADALAALRDALRAEGPAAAVSAWADATIRLAVIRELHRRSPDAG</sequence>
<protein>
    <recommendedName>
        <fullName evidence="3">Type III effector protein</fullName>
    </recommendedName>
</protein>
<evidence type="ECO:0000313" key="2">
    <source>
        <dbReference type="Proteomes" id="UP001551584"/>
    </source>
</evidence>
<keyword evidence="2" id="KW-1185">Reference proteome</keyword>
<reference evidence="1 2" key="1">
    <citation type="submission" date="2024-06" db="EMBL/GenBank/DDBJ databases">
        <title>The Natural Products Discovery Center: Release of the First 8490 Sequenced Strains for Exploring Actinobacteria Biosynthetic Diversity.</title>
        <authorList>
            <person name="Kalkreuter E."/>
            <person name="Kautsar S.A."/>
            <person name="Yang D."/>
            <person name="Bader C.D."/>
            <person name="Teijaro C.N."/>
            <person name="Fluegel L."/>
            <person name="Davis C.M."/>
            <person name="Simpson J.R."/>
            <person name="Lauterbach L."/>
            <person name="Steele A.D."/>
            <person name="Gui C."/>
            <person name="Meng S."/>
            <person name="Li G."/>
            <person name="Viehrig K."/>
            <person name="Ye F."/>
            <person name="Su P."/>
            <person name="Kiefer A.F."/>
            <person name="Nichols A."/>
            <person name="Cepeda A.J."/>
            <person name="Yan W."/>
            <person name="Fan B."/>
            <person name="Jiang Y."/>
            <person name="Adhikari A."/>
            <person name="Zheng C.-J."/>
            <person name="Schuster L."/>
            <person name="Cowan T.M."/>
            <person name="Smanski M.J."/>
            <person name="Chevrette M.G."/>
            <person name="De Carvalho L.P.S."/>
            <person name="Shen B."/>
        </authorList>
    </citation>
    <scope>NUCLEOTIDE SEQUENCE [LARGE SCALE GENOMIC DNA]</scope>
    <source>
        <strain evidence="1 2">NPDC048117</strain>
    </source>
</reference>
<accession>A0ABV3ES30</accession>
<evidence type="ECO:0000313" key="1">
    <source>
        <dbReference type="EMBL" id="MEU9579023.1"/>
    </source>
</evidence>
<gene>
    <name evidence="1" type="ORF">AB0D95_17455</name>
</gene>
<proteinExistence type="predicted"/>
<evidence type="ECO:0008006" key="3">
    <source>
        <dbReference type="Google" id="ProtNLM"/>
    </source>
</evidence>